<dbReference type="Proteomes" id="UP000000763">
    <property type="component" value="Chromosome 7"/>
</dbReference>
<organism evidence="1 2">
    <name type="scientific">Oryza sativa subsp. japonica</name>
    <name type="common">Rice</name>
    <dbReference type="NCBI Taxonomy" id="39947"/>
    <lineage>
        <taxon>Eukaryota</taxon>
        <taxon>Viridiplantae</taxon>
        <taxon>Streptophyta</taxon>
        <taxon>Embryophyta</taxon>
        <taxon>Tracheophyta</taxon>
        <taxon>Spermatophyta</taxon>
        <taxon>Magnoliopsida</taxon>
        <taxon>Liliopsida</taxon>
        <taxon>Poales</taxon>
        <taxon>Poaceae</taxon>
        <taxon>BOP clade</taxon>
        <taxon>Oryzoideae</taxon>
        <taxon>Oryzeae</taxon>
        <taxon>Oryzinae</taxon>
        <taxon>Oryza</taxon>
        <taxon>Oryza sativa</taxon>
    </lineage>
</organism>
<dbReference type="AlphaFoldDB" id="Q69KR2"/>
<gene>
    <name evidence="1" type="primary">OSJNBa0040C06.21</name>
</gene>
<reference evidence="2" key="1">
    <citation type="journal article" date="2005" name="Nature">
        <title>The map-based sequence of the rice genome.</title>
        <authorList>
            <consortium name="International rice genome sequencing project (IRGSP)"/>
            <person name="Matsumoto T."/>
            <person name="Wu J."/>
            <person name="Kanamori H."/>
            <person name="Katayose Y."/>
            <person name="Fujisawa M."/>
            <person name="Namiki N."/>
            <person name="Mizuno H."/>
            <person name="Yamamoto K."/>
            <person name="Antonio B.A."/>
            <person name="Baba T."/>
            <person name="Sakata K."/>
            <person name="Nagamura Y."/>
            <person name="Aoki H."/>
            <person name="Arikawa K."/>
            <person name="Arita K."/>
            <person name="Bito T."/>
            <person name="Chiden Y."/>
            <person name="Fujitsuka N."/>
            <person name="Fukunaka R."/>
            <person name="Hamada M."/>
            <person name="Harada C."/>
            <person name="Hayashi A."/>
            <person name="Hijishita S."/>
            <person name="Honda M."/>
            <person name="Hosokawa S."/>
            <person name="Ichikawa Y."/>
            <person name="Idonuma A."/>
            <person name="Iijima M."/>
            <person name="Ikeda M."/>
            <person name="Ikeno M."/>
            <person name="Ito K."/>
            <person name="Ito S."/>
            <person name="Ito T."/>
            <person name="Ito Y."/>
            <person name="Ito Y."/>
            <person name="Iwabuchi A."/>
            <person name="Kamiya K."/>
            <person name="Karasawa W."/>
            <person name="Kurita K."/>
            <person name="Katagiri S."/>
            <person name="Kikuta A."/>
            <person name="Kobayashi H."/>
            <person name="Kobayashi N."/>
            <person name="Machita K."/>
            <person name="Maehara T."/>
            <person name="Masukawa M."/>
            <person name="Mizubayashi T."/>
            <person name="Mukai Y."/>
            <person name="Nagasaki H."/>
            <person name="Nagata Y."/>
            <person name="Naito S."/>
            <person name="Nakashima M."/>
            <person name="Nakama Y."/>
            <person name="Nakamichi Y."/>
            <person name="Nakamura M."/>
            <person name="Meguro A."/>
            <person name="Negishi M."/>
            <person name="Ohta I."/>
            <person name="Ohta T."/>
            <person name="Okamoto M."/>
            <person name="Ono N."/>
            <person name="Saji S."/>
            <person name="Sakaguchi M."/>
            <person name="Sakai K."/>
            <person name="Shibata M."/>
            <person name="Shimokawa T."/>
            <person name="Song J."/>
            <person name="Takazaki Y."/>
            <person name="Terasawa K."/>
            <person name="Tsugane M."/>
            <person name="Tsuji K."/>
            <person name="Ueda S."/>
            <person name="Waki K."/>
            <person name="Yamagata H."/>
            <person name="Yamamoto M."/>
            <person name="Yamamoto S."/>
            <person name="Yamane H."/>
            <person name="Yoshiki S."/>
            <person name="Yoshihara R."/>
            <person name="Yukawa K."/>
            <person name="Zhong H."/>
            <person name="Yano M."/>
            <person name="Yuan Q."/>
            <person name="Ouyang S."/>
            <person name="Liu J."/>
            <person name="Jones K.M."/>
            <person name="Gansberger K."/>
            <person name="Moffat K."/>
            <person name="Hill J."/>
            <person name="Bera J."/>
            <person name="Fadrosh D."/>
            <person name="Jin S."/>
            <person name="Johri S."/>
            <person name="Kim M."/>
            <person name="Overton L."/>
            <person name="Reardon M."/>
            <person name="Tsitrin T."/>
            <person name="Vuong H."/>
            <person name="Weaver B."/>
            <person name="Ciecko A."/>
            <person name="Tallon L."/>
            <person name="Jackson J."/>
            <person name="Pai G."/>
            <person name="Aken S.V."/>
            <person name="Utterback T."/>
            <person name="Reidmuller S."/>
            <person name="Feldblyum T."/>
            <person name="Hsiao J."/>
            <person name="Zismann V."/>
            <person name="Iobst S."/>
            <person name="de Vazeille A.R."/>
            <person name="Buell C.R."/>
            <person name="Ying K."/>
            <person name="Li Y."/>
            <person name="Lu T."/>
            <person name="Huang Y."/>
            <person name="Zhao Q."/>
            <person name="Feng Q."/>
            <person name="Zhang L."/>
            <person name="Zhu J."/>
            <person name="Weng Q."/>
            <person name="Mu J."/>
            <person name="Lu Y."/>
            <person name="Fan D."/>
            <person name="Liu Y."/>
            <person name="Guan J."/>
            <person name="Zhang Y."/>
            <person name="Yu S."/>
            <person name="Liu X."/>
            <person name="Zhang Y."/>
            <person name="Hong G."/>
            <person name="Han B."/>
            <person name="Choisne N."/>
            <person name="Demange N."/>
            <person name="Orjeda G."/>
            <person name="Samain S."/>
            <person name="Cattolico L."/>
            <person name="Pelletier E."/>
            <person name="Couloux A."/>
            <person name="Segurens B."/>
            <person name="Wincker P."/>
            <person name="D'Hont A."/>
            <person name="Scarpelli C."/>
            <person name="Weissenbach J."/>
            <person name="Salanoubat M."/>
            <person name="Quetier F."/>
            <person name="Yu Y."/>
            <person name="Kim H.R."/>
            <person name="Rambo T."/>
            <person name="Currie J."/>
            <person name="Collura K."/>
            <person name="Luo M."/>
            <person name="Yang T."/>
            <person name="Ammiraju J.S.S."/>
            <person name="Engler F."/>
            <person name="Soderlund C."/>
            <person name="Wing R.A."/>
            <person name="Palmer L.E."/>
            <person name="de la Bastide M."/>
            <person name="Spiegel L."/>
            <person name="Nascimento L."/>
            <person name="Zutavern T."/>
            <person name="O'Shaughnessy A."/>
            <person name="Dike S."/>
            <person name="Dedhia N."/>
            <person name="Preston R."/>
            <person name="Balija V."/>
            <person name="McCombie W.R."/>
            <person name="Chow T."/>
            <person name="Chen H."/>
            <person name="Chung M."/>
            <person name="Chen C."/>
            <person name="Shaw J."/>
            <person name="Wu H."/>
            <person name="Hsiao K."/>
            <person name="Chao Y."/>
            <person name="Chu M."/>
            <person name="Cheng C."/>
            <person name="Hour A."/>
            <person name="Lee P."/>
            <person name="Lin S."/>
            <person name="Lin Y."/>
            <person name="Liou J."/>
            <person name="Liu S."/>
            <person name="Hsing Y."/>
            <person name="Raghuvanshi S."/>
            <person name="Mohanty A."/>
            <person name="Bharti A.K."/>
            <person name="Gaur A."/>
            <person name="Gupta V."/>
            <person name="Kumar D."/>
            <person name="Ravi V."/>
            <person name="Vij S."/>
            <person name="Kapur A."/>
            <person name="Khurana P."/>
            <person name="Khurana P."/>
            <person name="Khurana J.P."/>
            <person name="Tyagi A.K."/>
            <person name="Gaikwad K."/>
            <person name="Singh A."/>
            <person name="Dalal V."/>
            <person name="Srivastava S."/>
            <person name="Dixit A."/>
            <person name="Pal A.K."/>
            <person name="Ghazi I.A."/>
            <person name="Yadav M."/>
            <person name="Pandit A."/>
            <person name="Bhargava A."/>
            <person name="Sureshbabu K."/>
            <person name="Batra K."/>
            <person name="Sharma T.R."/>
            <person name="Mohapatra T."/>
            <person name="Singh N.K."/>
            <person name="Messing J."/>
            <person name="Nelson A.B."/>
            <person name="Fuks G."/>
            <person name="Kavchok S."/>
            <person name="Keizer G."/>
            <person name="Linton E."/>
            <person name="Llaca V."/>
            <person name="Song R."/>
            <person name="Tanyolac B."/>
            <person name="Young S."/>
            <person name="Ho-Il K."/>
            <person name="Hahn J.H."/>
            <person name="Sangsakoo G."/>
            <person name="Vanavichit A."/>
            <person name="de Mattos Luiz.A.T."/>
            <person name="Zimmer P.D."/>
            <person name="Malone G."/>
            <person name="Dellagostin O."/>
            <person name="de Oliveira A.C."/>
            <person name="Bevan M."/>
            <person name="Bancroft I."/>
            <person name="Minx P."/>
            <person name="Cordum H."/>
            <person name="Wilson R."/>
            <person name="Cheng Z."/>
            <person name="Jin W."/>
            <person name="Jiang J."/>
            <person name="Leong S.A."/>
            <person name="Iwama H."/>
            <person name="Gojobori T."/>
            <person name="Itoh T."/>
            <person name="Niimura Y."/>
            <person name="Fujii Y."/>
            <person name="Habara T."/>
            <person name="Sakai H."/>
            <person name="Sato Y."/>
            <person name="Wilson G."/>
            <person name="Kumar K."/>
            <person name="McCouch S."/>
            <person name="Juretic N."/>
            <person name="Hoen D."/>
            <person name="Wright S."/>
            <person name="Bruskiewich R."/>
            <person name="Bureau T."/>
            <person name="Miyao A."/>
            <person name="Hirochika H."/>
            <person name="Nishikawa T."/>
            <person name="Kadowaki K."/>
            <person name="Sugiura M."/>
            <person name="Burr B."/>
            <person name="Sasaki T."/>
        </authorList>
    </citation>
    <scope>NUCLEOTIDE SEQUENCE [LARGE SCALE GENOMIC DNA]</scope>
    <source>
        <strain evidence="2">cv. Nipponbare</strain>
    </source>
</reference>
<name>Q69KR2_ORYSJ</name>
<evidence type="ECO:0000313" key="2">
    <source>
        <dbReference type="Proteomes" id="UP000000763"/>
    </source>
</evidence>
<evidence type="ECO:0000313" key="1">
    <source>
        <dbReference type="EMBL" id="BAD31882.1"/>
    </source>
</evidence>
<proteinExistence type="predicted"/>
<protein>
    <submittedName>
        <fullName evidence="1">Uncharacterized protein</fullName>
    </submittedName>
</protein>
<sequence length="79" mass="8993">MSYYVDPYTGVPQYSLYPVYGYPPSTPSIEQALREEEIEEDVDQAAAEALADLFSFDIKDYLDEQTEEDTPSKANHSTF</sequence>
<accession>Q69KR2</accession>
<dbReference type="EMBL" id="AP005911">
    <property type="protein sequence ID" value="BAD31882.1"/>
    <property type="molecule type" value="Genomic_DNA"/>
</dbReference>
<reference evidence="2" key="2">
    <citation type="journal article" date="2008" name="Nucleic Acids Res.">
        <title>The rice annotation project database (RAP-DB): 2008 update.</title>
        <authorList>
            <consortium name="The rice annotation project (RAP)"/>
        </authorList>
    </citation>
    <scope>GENOME REANNOTATION</scope>
    <source>
        <strain evidence="2">cv. Nipponbare</strain>
    </source>
</reference>